<keyword evidence="2" id="KW-0732">Signal</keyword>
<dbReference type="Proteomes" id="UP001164743">
    <property type="component" value="Chromosome 9A"/>
</dbReference>
<dbReference type="GeneID" id="77813602"/>
<evidence type="ECO:0000313" key="3">
    <source>
        <dbReference type="EMBL" id="WAQ88366.1"/>
    </source>
</evidence>
<feature type="compositionally biased region" description="Basic and acidic residues" evidence="1">
    <location>
        <begin position="201"/>
        <end position="222"/>
    </location>
</feature>
<sequence length="222" mass="24656">MKLSIAAYGLLVALILSIMVTAPNPSCPRCPDPSSSYRLKDKVMAVCGAPGPVPCPVLRPKSIWRCNNMERCGVIFWRNLARNPQDCYHDDKRLLTLEAALALGVARAGLRYSPGLQPSALPASRTRVEPPASHPPRTSMFLQPKNNAPELRRKKADQAGSSTPRELPFLLTKQQEEEQRKQAIEAESSAPKLLTLLPTKAQEKEIESQRKKARQAESLRNR</sequence>
<evidence type="ECO:0000256" key="1">
    <source>
        <dbReference type="SAM" id="MobiDB-lite"/>
    </source>
</evidence>
<feature type="chain" id="PRO_5046880389" description="Secreted protein" evidence="2">
    <location>
        <begin position="23"/>
        <end position="222"/>
    </location>
</feature>
<accession>A0ABY7CSZ3</accession>
<gene>
    <name evidence="3" type="ORF">PtA15_9A493</name>
</gene>
<keyword evidence="4" id="KW-1185">Reference proteome</keyword>
<name>A0ABY7CSZ3_9BASI</name>
<dbReference type="RefSeq" id="XP_053023921.1">
    <property type="nucleotide sequence ID" value="XM_053172707.1"/>
</dbReference>
<evidence type="ECO:0000313" key="4">
    <source>
        <dbReference type="Proteomes" id="UP001164743"/>
    </source>
</evidence>
<feature type="signal peptide" evidence="2">
    <location>
        <begin position="1"/>
        <end position="22"/>
    </location>
</feature>
<feature type="compositionally biased region" description="Basic and acidic residues" evidence="1">
    <location>
        <begin position="174"/>
        <end position="184"/>
    </location>
</feature>
<evidence type="ECO:0000256" key="2">
    <source>
        <dbReference type="SAM" id="SignalP"/>
    </source>
</evidence>
<reference evidence="3" key="1">
    <citation type="submission" date="2022-10" db="EMBL/GenBank/DDBJ databases">
        <title>Puccinia triticina Genome sequencing and assembly.</title>
        <authorList>
            <person name="Li C."/>
        </authorList>
    </citation>
    <scope>NUCLEOTIDE SEQUENCE</scope>
    <source>
        <strain evidence="3">Pt15</strain>
    </source>
</reference>
<protein>
    <recommendedName>
        <fullName evidence="5">Secreted protein</fullName>
    </recommendedName>
</protein>
<feature type="region of interest" description="Disordered" evidence="1">
    <location>
        <begin position="114"/>
        <end position="222"/>
    </location>
</feature>
<organism evidence="3 4">
    <name type="scientific">Puccinia triticina</name>
    <dbReference type="NCBI Taxonomy" id="208348"/>
    <lineage>
        <taxon>Eukaryota</taxon>
        <taxon>Fungi</taxon>
        <taxon>Dikarya</taxon>
        <taxon>Basidiomycota</taxon>
        <taxon>Pucciniomycotina</taxon>
        <taxon>Pucciniomycetes</taxon>
        <taxon>Pucciniales</taxon>
        <taxon>Pucciniaceae</taxon>
        <taxon>Puccinia</taxon>
    </lineage>
</organism>
<evidence type="ECO:0008006" key="5">
    <source>
        <dbReference type="Google" id="ProtNLM"/>
    </source>
</evidence>
<proteinExistence type="predicted"/>
<dbReference type="EMBL" id="CP110429">
    <property type="protein sequence ID" value="WAQ88366.1"/>
    <property type="molecule type" value="Genomic_DNA"/>
</dbReference>